<dbReference type="Proteomes" id="UP000290189">
    <property type="component" value="Unassembled WGS sequence"/>
</dbReference>
<dbReference type="OrthoDB" id="414322at2759"/>
<proteinExistence type="predicted"/>
<evidence type="ECO:0000313" key="2">
    <source>
        <dbReference type="EMBL" id="SPQ93535.1"/>
    </source>
</evidence>
<name>A0A0G4IL70_PLABS</name>
<evidence type="ECO:0000313" key="1">
    <source>
        <dbReference type="EMBL" id="CEO95918.1"/>
    </source>
</evidence>
<sequence length="325" mass="36124">MSAPLRDRLTIVMTSSAMPANPSTSVLATVVESFRHVPDLLSCDVVVVFDGCARVAAGDGVSVKFKSMRITDEQAVRYVQFQRRAISLVQMAFGVGGEPTVSLQAAPIGANTMAHATVEQYGNEQSITVLKLSQRFGFALAVRQALHNVDTPFVMVYQHDWAFLHHVPLGAVLDVMDRNADTVKYVGFASKRSQKRNGTRQSVPVCAPQVFEGQVILSPLYFWYDKPHVAYRKHYMEFVFGRQRFQAGNFIEDTMGHVMLDEIRRLGASAHAAYGTWTLECDQPTLRHVNGRLFRETIIIERPTPGRADAAPVDDDFDPSGYVSL</sequence>
<keyword evidence="2" id="KW-0496">Mitochondrion</keyword>
<dbReference type="EMBL" id="CDSF01000046">
    <property type="protein sequence ID" value="CEO95918.1"/>
    <property type="molecule type" value="Genomic_DNA"/>
</dbReference>
<reference evidence="1 3" key="1">
    <citation type="submission" date="2015-02" db="EMBL/GenBank/DDBJ databases">
        <authorList>
            <person name="Chooi Y.-H."/>
        </authorList>
    </citation>
    <scope>NUCLEOTIDE SEQUENCE [LARGE SCALE GENOMIC DNA]</scope>
    <source>
        <strain evidence="1">E3</strain>
    </source>
</reference>
<dbReference type="AlphaFoldDB" id="A0A0G4IL70"/>
<dbReference type="Proteomes" id="UP000039324">
    <property type="component" value="Unassembled WGS sequence"/>
</dbReference>
<dbReference type="STRING" id="37360.A0A0G4IL70"/>
<protein>
    <submittedName>
        <fullName evidence="1">Uncharacterized protein</fullName>
    </submittedName>
</protein>
<evidence type="ECO:0000313" key="3">
    <source>
        <dbReference type="Proteomes" id="UP000039324"/>
    </source>
</evidence>
<dbReference type="OMA" id="WHDKPHI"/>
<keyword evidence="3" id="KW-1185">Reference proteome</keyword>
<dbReference type="EMBL" id="OVEO01000001">
    <property type="protein sequence ID" value="SPQ93535.1"/>
    <property type="molecule type" value="Genomic_DNA"/>
</dbReference>
<geneLocation type="mitochondrion" evidence="2"/>
<organism evidence="1 3">
    <name type="scientific">Plasmodiophora brassicae</name>
    <name type="common">Clubroot disease agent</name>
    <dbReference type="NCBI Taxonomy" id="37360"/>
    <lineage>
        <taxon>Eukaryota</taxon>
        <taxon>Sar</taxon>
        <taxon>Rhizaria</taxon>
        <taxon>Endomyxa</taxon>
        <taxon>Phytomyxea</taxon>
        <taxon>Plasmodiophorida</taxon>
        <taxon>Plasmodiophoridae</taxon>
        <taxon>Plasmodiophora</taxon>
    </lineage>
</organism>
<evidence type="ECO:0000313" key="4">
    <source>
        <dbReference type="Proteomes" id="UP000290189"/>
    </source>
</evidence>
<accession>A0A0G4IL70</accession>
<gene>
    <name evidence="1" type="ORF">PBRA_004608</name>
    <name evidence="2" type="ORF">PLBR_LOCUS750</name>
</gene>
<reference evidence="2 4" key="2">
    <citation type="submission" date="2018-03" db="EMBL/GenBank/DDBJ databases">
        <authorList>
            <person name="Fogelqvist J."/>
        </authorList>
    </citation>
    <scope>NUCLEOTIDE SEQUENCE [LARGE SCALE GENOMIC DNA]</scope>
</reference>